<gene>
    <name evidence="3" type="ORF">NEA10_08390</name>
</gene>
<reference evidence="3" key="1">
    <citation type="submission" date="2022-06" db="EMBL/GenBank/DDBJ databases">
        <title>Genome sequence of Phormidium yuhuli AB48 isolated from an industrial photobioreactor environment.</title>
        <authorList>
            <person name="Qiu Y."/>
            <person name="Noonan A.J.C."/>
            <person name="Dofher K."/>
            <person name="Koch M."/>
            <person name="Kieft B."/>
            <person name="Lin X."/>
            <person name="Ziels R.M."/>
            <person name="Hallam S.J."/>
        </authorList>
    </citation>
    <scope>NUCLEOTIDE SEQUENCE</scope>
    <source>
        <strain evidence="3">AB48</strain>
    </source>
</reference>
<dbReference type="Proteomes" id="UP001056708">
    <property type="component" value="Chromosome"/>
</dbReference>
<dbReference type="RefSeq" id="WP_252664863.1">
    <property type="nucleotide sequence ID" value="NZ_CP098611.1"/>
</dbReference>
<proteinExistence type="predicted"/>
<protein>
    <submittedName>
        <fullName evidence="3">Trypsin-like peptidase domain-containing protein</fullName>
    </submittedName>
</protein>
<evidence type="ECO:0000313" key="4">
    <source>
        <dbReference type="Proteomes" id="UP001056708"/>
    </source>
</evidence>
<sequence length="301" mass="32700">MEALTPQSEGFQAFKRSLARIFHSNGTVVGAGFAIAPGYLITCAHVVTAALNLPADSQDSPQQPIELEFLLAAQGERVTGQVVAWLPYKVAIDAPSLANPADIAILKLDRTPETLTPVTVGEGAWGHQFRILGFPTGVPVGIWASGVLREQMGNGWVSIEDIKAQGRSIEQGFSGAPVWDETLEAVVGMVVQAERPQKNQPNSKVAFMLPVSQLRTVWSRIPGIDIRIDSGVGASPTPPSNPRLRGLQARLKDVSEEIAIGEAQLAATNDDVSRIRLERQLEILYDRYNKIEQQIKNLRVI</sequence>
<keyword evidence="1" id="KW-0175">Coiled coil</keyword>
<organism evidence="3 4">
    <name type="scientific">Phormidium yuhuli AB48</name>
    <dbReference type="NCBI Taxonomy" id="2940671"/>
    <lineage>
        <taxon>Bacteria</taxon>
        <taxon>Bacillati</taxon>
        <taxon>Cyanobacteriota</taxon>
        <taxon>Cyanophyceae</taxon>
        <taxon>Oscillatoriophycideae</taxon>
        <taxon>Oscillatoriales</taxon>
        <taxon>Oscillatoriaceae</taxon>
        <taxon>Phormidium</taxon>
        <taxon>Phormidium yuhuli</taxon>
    </lineage>
</organism>
<dbReference type="Gene3D" id="2.40.10.120">
    <property type="match status" value="1"/>
</dbReference>
<dbReference type="InterPro" id="IPR009003">
    <property type="entry name" value="Peptidase_S1_PA"/>
</dbReference>
<evidence type="ECO:0000259" key="2">
    <source>
        <dbReference type="Pfam" id="PF19962"/>
    </source>
</evidence>
<feature type="domain" description="Effector-associated" evidence="2">
    <location>
        <begin position="243"/>
        <end position="298"/>
    </location>
</feature>
<dbReference type="EMBL" id="CP098611">
    <property type="protein sequence ID" value="USR92716.1"/>
    <property type="molecule type" value="Genomic_DNA"/>
</dbReference>
<keyword evidence="4" id="KW-1185">Reference proteome</keyword>
<accession>A0ABY5AV03</accession>
<dbReference type="InterPro" id="IPR045438">
    <property type="entry name" value="EAD9"/>
</dbReference>
<evidence type="ECO:0000256" key="1">
    <source>
        <dbReference type="SAM" id="Coils"/>
    </source>
</evidence>
<name>A0ABY5AV03_9CYAN</name>
<evidence type="ECO:0000313" key="3">
    <source>
        <dbReference type="EMBL" id="USR92716.1"/>
    </source>
</evidence>
<dbReference type="SUPFAM" id="SSF50494">
    <property type="entry name" value="Trypsin-like serine proteases"/>
    <property type="match status" value="1"/>
</dbReference>
<dbReference type="Pfam" id="PF13365">
    <property type="entry name" value="Trypsin_2"/>
    <property type="match status" value="1"/>
</dbReference>
<dbReference type="Pfam" id="PF19962">
    <property type="entry name" value="EAD9"/>
    <property type="match status" value="1"/>
</dbReference>
<feature type="coiled-coil region" evidence="1">
    <location>
        <begin position="244"/>
        <end position="301"/>
    </location>
</feature>